<dbReference type="EC" id="3.2.1.22" evidence="3 8"/>
<evidence type="ECO:0000256" key="6">
    <source>
        <dbReference type="ARBA" id="ARBA00023157"/>
    </source>
</evidence>
<dbReference type="Gene3D" id="2.60.40.1180">
    <property type="entry name" value="Golgi alpha-mannosidase II"/>
    <property type="match status" value="1"/>
</dbReference>
<keyword evidence="9" id="KW-0812">Transmembrane</keyword>
<evidence type="ECO:0000256" key="5">
    <source>
        <dbReference type="ARBA" id="ARBA00022801"/>
    </source>
</evidence>
<dbReference type="Proteomes" id="UP001642360">
    <property type="component" value="Unassembled WGS sequence"/>
</dbReference>
<dbReference type="CDD" id="cd14792">
    <property type="entry name" value="GH27"/>
    <property type="match status" value="1"/>
</dbReference>
<evidence type="ECO:0000313" key="11">
    <source>
        <dbReference type="EMBL" id="CAK9160588.1"/>
    </source>
</evidence>
<protein>
    <recommendedName>
        <fullName evidence="3 8">Alpha-galactosidase</fullName>
        <ecNumber evidence="3 8">3.2.1.22</ecNumber>
    </recommendedName>
    <alternativeName>
        <fullName evidence="8">Melibiase</fullName>
    </alternativeName>
</protein>
<keyword evidence="12" id="KW-1185">Reference proteome</keyword>
<dbReference type="Pfam" id="PF16499">
    <property type="entry name" value="Melibiase_2"/>
    <property type="match status" value="1"/>
</dbReference>
<evidence type="ECO:0000256" key="8">
    <source>
        <dbReference type="RuleBase" id="RU361168"/>
    </source>
</evidence>
<keyword evidence="9" id="KW-0472">Membrane</keyword>
<accession>A0ABC8T0H0</accession>
<dbReference type="InterPro" id="IPR002241">
    <property type="entry name" value="Glyco_hydro_27"/>
</dbReference>
<dbReference type="FunFam" id="2.60.40.1180:FF:000008">
    <property type="entry name" value="Alpha-galactosidase"/>
    <property type="match status" value="1"/>
</dbReference>
<dbReference type="SUPFAM" id="SSF51011">
    <property type="entry name" value="Glycosyl hydrolase domain"/>
    <property type="match status" value="1"/>
</dbReference>
<dbReference type="PRINTS" id="PR00740">
    <property type="entry name" value="GLHYDRLASE27"/>
</dbReference>
<dbReference type="InterPro" id="IPR013780">
    <property type="entry name" value="Glyco_hydro_b"/>
</dbReference>
<gene>
    <name evidence="11" type="ORF">ILEXP_LOCUS29361</name>
</gene>
<organism evidence="11 12">
    <name type="scientific">Ilex paraguariensis</name>
    <name type="common">yerba mate</name>
    <dbReference type="NCBI Taxonomy" id="185542"/>
    <lineage>
        <taxon>Eukaryota</taxon>
        <taxon>Viridiplantae</taxon>
        <taxon>Streptophyta</taxon>
        <taxon>Embryophyta</taxon>
        <taxon>Tracheophyta</taxon>
        <taxon>Spermatophyta</taxon>
        <taxon>Magnoliopsida</taxon>
        <taxon>eudicotyledons</taxon>
        <taxon>Gunneridae</taxon>
        <taxon>Pentapetalae</taxon>
        <taxon>asterids</taxon>
        <taxon>campanulids</taxon>
        <taxon>Aquifoliales</taxon>
        <taxon>Aquifoliaceae</taxon>
        <taxon>Ilex</taxon>
    </lineage>
</organism>
<evidence type="ECO:0000256" key="4">
    <source>
        <dbReference type="ARBA" id="ARBA00022729"/>
    </source>
</evidence>
<dbReference type="AlphaFoldDB" id="A0ABC8T0H0"/>
<sequence>MAKTTGFLYMASIHMLVLYLFMISLTVSARVLPLHPGLTDQGKPISDIFDTSKYGILQINNGLAQTPQMGWNSWNFFACNINETVIKETADALISTGLADLGYIYVNIDDCWSGLKRNSEGQLVPHQKTFPSGIKALADYVHGKGLKLGIYSDAGLFTCQVRPGSLHHEYDDAQLFASWGVDYLKYDNCFNLGIKPQERYPPMQDALNATGRTIFYSICEWGVDEPALWADKVGNSWRTTEDIEDSWGSMTTIADLNDKWAAYAGPGGWNDPDMLEVGNGGMTYQEYRAHFSIWALMKAPLLIGCDIRNMTAETLEIISNKEVIAVNQDPLGIQGRKVYISAADDCLQVWAGPLSGQRLAVALWNRCSKVATITVGWGSLGLESSTSVSIRDLWKHEDISSNTVDSYSSQVDAHDCEMYIFTPQTGSLSEI</sequence>
<keyword evidence="5 8" id="KW-0378">Hydrolase</keyword>
<dbReference type="Pfam" id="PF17801">
    <property type="entry name" value="Melibiase_C"/>
    <property type="match status" value="1"/>
</dbReference>
<evidence type="ECO:0000256" key="2">
    <source>
        <dbReference type="ARBA" id="ARBA00009743"/>
    </source>
</evidence>
<dbReference type="FunFam" id="3.20.20.70:FF:000093">
    <property type="entry name" value="Alpha-galactosidase"/>
    <property type="match status" value="1"/>
</dbReference>
<feature type="domain" description="Alpha galactosidase C-terminal" evidence="10">
    <location>
        <begin position="345"/>
        <end position="420"/>
    </location>
</feature>
<comment type="similarity">
    <text evidence="2 8">Belongs to the glycosyl hydrolase 27 family.</text>
</comment>
<comment type="catalytic activity">
    <reaction evidence="1 8">
        <text>Hydrolysis of terminal, non-reducing alpha-D-galactose residues in alpha-D-galactosides, including galactose oligosaccharides, galactomannans and galactolipids.</text>
        <dbReference type="EC" id="3.2.1.22"/>
    </reaction>
</comment>
<keyword evidence="7 8" id="KW-0326">Glycosidase</keyword>
<evidence type="ECO:0000256" key="7">
    <source>
        <dbReference type="ARBA" id="ARBA00023295"/>
    </source>
</evidence>
<dbReference type="InterPro" id="IPR041233">
    <property type="entry name" value="Melibiase_C"/>
</dbReference>
<dbReference type="InterPro" id="IPR000111">
    <property type="entry name" value="Glyco_hydro_27/36_CS"/>
</dbReference>
<dbReference type="InterPro" id="IPR013785">
    <property type="entry name" value="Aldolase_TIM"/>
</dbReference>
<proteinExistence type="inferred from homology"/>
<evidence type="ECO:0000259" key="10">
    <source>
        <dbReference type="Pfam" id="PF17801"/>
    </source>
</evidence>
<dbReference type="PANTHER" id="PTHR11452">
    <property type="entry name" value="ALPHA-GALACTOSIDASE/ALPHA-N-ACETYLGALACTOSAMINIDASE"/>
    <property type="match status" value="1"/>
</dbReference>
<dbReference type="PROSITE" id="PS00512">
    <property type="entry name" value="ALPHA_GALACTOSIDASE"/>
    <property type="match status" value="1"/>
</dbReference>
<dbReference type="Gene3D" id="3.20.20.70">
    <property type="entry name" value="Aldolase class I"/>
    <property type="match status" value="1"/>
</dbReference>
<dbReference type="GO" id="GO:0005975">
    <property type="term" value="P:carbohydrate metabolic process"/>
    <property type="evidence" value="ECO:0007669"/>
    <property type="project" value="UniProtKB-ARBA"/>
</dbReference>
<evidence type="ECO:0000313" key="12">
    <source>
        <dbReference type="Proteomes" id="UP001642360"/>
    </source>
</evidence>
<keyword evidence="4" id="KW-0732">Signal</keyword>
<feature type="transmembrane region" description="Helical" evidence="9">
    <location>
        <begin position="7"/>
        <end position="27"/>
    </location>
</feature>
<name>A0ABC8T0H0_9AQUA</name>
<dbReference type="InterPro" id="IPR017853">
    <property type="entry name" value="GH"/>
</dbReference>
<keyword evidence="9" id="KW-1133">Transmembrane helix</keyword>
<comment type="caution">
    <text evidence="11">The sequence shown here is derived from an EMBL/GenBank/DDBJ whole genome shotgun (WGS) entry which is preliminary data.</text>
</comment>
<evidence type="ECO:0000256" key="9">
    <source>
        <dbReference type="SAM" id="Phobius"/>
    </source>
</evidence>
<dbReference type="EMBL" id="CAUOFW020003547">
    <property type="protein sequence ID" value="CAK9160588.1"/>
    <property type="molecule type" value="Genomic_DNA"/>
</dbReference>
<evidence type="ECO:0000256" key="3">
    <source>
        <dbReference type="ARBA" id="ARBA00012755"/>
    </source>
</evidence>
<dbReference type="PANTHER" id="PTHR11452:SF75">
    <property type="entry name" value="ALPHA-GALACTOSIDASE MEL1"/>
    <property type="match status" value="1"/>
</dbReference>
<evidence type="ECO:0000256" key="1">
    <source>
        <dbReference type="ARBA" id="ARBA00001255"/>
    </source>
</evidence>
<dbReference type="SUPFAM" id="SSF51445">
    <property type="entry name" value="(Trans)glycosidases"/>
    <property type="match status" value="1"/>
</dbReference>
<reference evidence="11 12" key="1">
    <citation type="submission" date="2024-02" db="EMBL/GenBank/DDBJ databases">
        <authorList>
            <person name="Vignale AGUSTIN F."/>
            <person name="Sosa J E."/>
            <person name="Modenutti C."/>
        </authorList>
    </citation>
    <scope>NUCLEOTIDE SEQUENCE [LARGE SCALE GENOMIC DNA]</scope>
</reference>
<keyword evidence="6 8" id="KW-1015">Disulfide bond</keyword>
<dbReference type="GO" id="GO:0004557">
    <property type="term" value="F:alpha-galactosidase activity"/>
    <property type="evidence" value="ECO:0007669"/>
    <property type="project" value="UniProtKB-EC"/>
</dbReference>